<evidence type="ECO:0000256" key="1">
    <source>
        <dbReference type="ARBA" id="ARBA00005564"/>
    </source>
</evidence>
<dbReference type="AlphaFoldDB" id="A0A9X0U669"/>
<dbReference type="GO" id="GO:0017057">
    <property type="term" value="F:6-phosphogluconolactonase activity"/>
    <property type="evidence" value="ECO:0007669"/>
    <property type="project" value="TreeGrafter"/>
</dbReference>
<dbReference type="Pfam" id="PF10282">
    <property type="entry name" value="Lactonase"/>
    <property type="match status" value="1"/>
</dbReference>
<dbReference type="PANTHER" id="PTHR30344:SF1">
    <property type="entry name" value="6-PHOSPHOGLUCONOLACTONASE"/>
    <property type="match status" value="1"/>
</dbReference>
<comment type="caution">
    <text evidence="3">The sequence shown here is derived from an EMBL/GenBank/DDBJ whole genome shotgun (WGS) entry which is preliminary data.</text>
</comment>
<evidence type="ECO:0000313" key="3">
    <source>
        <dbReference type="EMBL" id="MBB5329512.1"/>
    </source>
</evidence>
<dbReference type="RefSeq" id="WP_183978008.1">
    <property type="nucleotide sequence ID" value="NZ_JACHEB010000006.1"/>
</dbReference>
<dbReference type="Proteomes" id="UP000535182">
    <property type="component" value="Unassembled WGS sequence"/>
</dbReference>
<reference evidence="3 4" key="1">
    <citation type="submission" date="2020-08" db="EMBL/GenBank/DDBJ databases">
        <title>Genomic Encyclopedia of Type Strains, Phase IV (KMG-V): Genome sequencing to study the core and pangenomes of soil and plant-associated prokaryotes.</title>
        <authorList>
            <person name="Whitman W."/>
        </authorList>
    </citation>
    <scope>NUCLEOTIDE SEQUENCE [LARGE SCALE GENOMIC DNA]</scope>
    <source>
        <strain evidence="3 4">X5P2</strain>
    </source>
</reference>
<gene>
    <name evidence="3" type="ORF">HDF14_003130</name>
</gene>
<proteinExistence type="inferred from homology"/>
<dbReference type="PROSITE" id="PS51318">
    <property type="entry name" value="TAT"/>
    <property type="match status" value="1"/>
</dbReference>
<dbReference type="InterPro" id="IPR011048">
    <property type="entry name" value="Haem_d1_sf"/>
</dbReference>
<evidence type="ECO:0000256" key="2">
    <source>
        <dbReference type="ARBA" id="ARBA00022526"/>
    </source>
</evidence>
<dbReference type="InterPro" id="IPR015943">
    <property type="entry name" value="WD40/YVTN_repeat-like_dom_sf"/>
</dbReference>
<dbReference type="InterPro" id="IPR006311">
    <property type="entry name" value="TAT_signal"/>
</dbReference>
<name>A0A9X0U669_9BACT</name>
<dbReference type="Gene3D" id="2.130.10.10">
    <property type="entry name" value="YVTN repeat-like/Quinoprotein amine dehydrogenase"/>
    <property type="match status" value="1"/>
</dbReference>
<keyword evidence="2" id="KW-0313">Glucose metabolism</keyword>
<dbReference type="PANTHER" id="PTHR30344">
    <property type="entry name" value="6-PHOSPHOGLUCONOLACTONASE-RELATED"/>
    <property type="match status" value="1"/>
</dbReference>
<protein>
    <submittedName>
        <fullName evidence="3">6-phosphogluconolactonase (Cycloisomerase 2 family)</fullName>
    </submittedName>
</protein>
<accession>A0A9X0U669</accession>
<dbReference type="SUPFAM" id="SSF51004">
    <property type="entry name" value="C-terminal (heme d1) domain of cytochrome cd1-nitrite reductase"/>
    <property type="match status" value="1"/>
</dbReference>
<dbReference type="InterPro" id="IPR019405">
    <property type="entry name" value="Lactonase_7-beta_prop"/>
</dbReference>
<dbReference type="InterPro" id="IPR050282">
    <property type="entry name" value="Cycloisomerase_2"/>
</dbReference>
<dbReference type="GO" id="GO:0006006">
    <property type="term" value="P:glucose metabolic process"/>
    <property type="evidence" value="ECO:0007669"/>
    <property type="project" value="UniProtKB-KW"/>
</dbReference>
<evidence type="ECO:0000313" key="4">
    <source>
        <dbReference type="Proteomes" id="UP000535182"/>
    </source>
</evidence>
<organism evidence="3 4">
    <name type="scientific">Tunturiibacter gelidiferens</name>
    <dbReference type="NCBI Taxonomy" id="3069689"/>
    <lineage>
        <taxon>Bacteria</taxon>
        <taxon>Pseudomonadati</taxon>
        <taxon>Acidobacteriota</taxon>
        <taxon>Terriglobia</taxon>
        <taxon>Terriglobales</taxon>
        <taxon>Acidobacteriaceae</taxon>
        <taxon>Tunturiibacter</taxon>
    </lineage>
</organism>
<sequence length="374" mass="40335">MKQDSSLNRRHFLRIVGAAPLALRTSWARQLPPSPRLAFVGSGCDEIHVFQIDGPKWTLKQVVASEAPVSLTVHPNRGILYAVNQVTSHQDLPTGSVETFVLAPDGRFTAFGKTSLSLSAILPRHLALSPDGRRAIVAIHGGGAYNLLSIPGGGQRPQVAEILKETGCGPHTLHQLSAHPNMAVFDTTQGRVLTSDTGSDRISVLAVNENNLTVHQRFSTDPGSGPAHLALHPKGNILFVANQLNRSLCSYKYDAEQGKILHRIQRITEDTGGSLALHPSGRTLYTIGGEQDDVVQVWYIDPIIGRLNRLQSWQQNAGRSIALTAERDALFVLSHTLNGVLRFAADPTEGRLSAPTLVAEVPKPLSIATVYGPA</sequence>
<comment type="similarity">
    <text evidence="1">Belongs to the cycloisomerase 2 family.</text>
</comment>
<keyword evidence="4" id="KW-1185">Reference proteome</keyword>
<keyword evidence="2" id="KW-0119">Carbohydrate metabolism</keyword>
<dbReference type="EMBL" id="JACHEB010000006">
    <property type="protein sequence ID" value="MBB5329512.1"/>
    <property type="molecule type" value="Genomic_DNA"/>
</dbReference>